<comment type="caution">
    <text evidence="1">The sequence shown here is derived from an EMBL/GenBank/DDBJ whole genome shotgun (WGS) entry which is preliminary data.</text>
</comment>
<proteinExistence type="predicted"/>
<gene>
    <name evidence="1" type="ORF">LPJ66_006460</name>
</gene>
<dbReference type="EMBL" id="JANBPG010001026">
    <property type="protein sequence ID" value="KAJ1892243.1"/>
    <property type="molecule type" value="Genomic_DNA"/>
</dbReference>
<name>A0ACC1ICC5_9FUNG</name>
<evidence type="ECO:0000313" key="2">
    <source>
        <dbReference type="Proteomes" id="UP001150581"/>
    </source>
</evidence>
<accession>A0ACC1ICC5</accession>
<reference evidence="1" key="1">
    <citation type="submission" date="2022-07" db="EMBL/GenBank/DDBJ databases">
        <title>Phylogenomic reconstructions and comparative analyses of Kickxellomycotina fungi.</title>
        <authorList>
            <person name="Reynolds N.K."/>
            <person name="Stajich J.E."/>
            <person name="Barry K."/>
            <person name="Grigoriev I.V."/>
            <person name="Crous P."/>
            <person name="Smith M.E."/>
        </authorList>
    </citation>
    <scope>NUCLEOTIDE SEQUENCE</scope>
    <source>
        <strain evidence="1">Benny 63K</strain>
    </source>
</reference>
<protein>
    <submittedName>
        <fullName evidence="1">Uncharacterized protein</fullName>
    </submittedName>
</protein>
<keyword evidence="2" id="KW-1185">Reference proteome</keyword>
<sequence>MSSVVLACAVPHVDYISQLTRHLVSVPATVTEFPKRSAIAIVIRLALSEDHVFPTIDTNREKSPAGLTQTIQTFLDHPSLKNARAQILFIQRSKYLGDPWSGHIGFPGGKQEATDGSDMETAERETREELGLDLSNSRFVHLGRLDDTSVNTLLGGLIMVVSPHVYLQVCRETPAMQVSMEVASVHWIDFGEILSRIDNPIKPFVSSDYRAIPLDIASRSFDSFRISQPWWYRGFRKIFGSLHYTILPLTYTAENSIWGESSKNSINEEKNGRYAGVQFASSTELYLWGISLVMLCNMVDLSLPFDPRQVNSDYVSVASPWPQMERYLWADFNWIINAVHRVAWDHYKRKPWLLRMDVDSSGVRVVGQHKDFFRTYLRVAKVAFPISCLVKASLFYLSGKYVAAGANVLVKLLLRWAYLAASAIF</sequence>
<evidence type="ECO:0000313" key="1">
    <source>
        <dbReference type="EMBL" id="KAJ1892243.1"/>
    </source>
</evidence>
<organism evidence="1 2">
    <name type="scientific">Kickxella alabastrina</name>
    <dbReference type="NCBI Taxonomy" id="61397"/>
    <lineage>
        <taxon>Eukaryota</taxon>
        <taxon>Fungi</taxon>
        <taxon>Fungi incertae sedis</taxon>
        <taxon>Zoopagomycota</taxon>
        <taxon>Kickxellomycotina</taxon>
        <taxon>Kickxellomycetes</taxon>
        <taxon>Kickxellales</taxon>
        <taxon>Kickxellaceae</taxon>
        <taxon>Kickxella</taxon>
    </lineage>
</organism>
<dbReference type="Proteomes" id="UP001150581">
    <property type="component" value="Unassembled WGS sequence"/>
</dbReference>